<dbReference type="GO" id="GO:0005789">
    <property type="term" value="C:endoplasmic reticulum membrane"/>
    <property type="evidence" value="ECO:0007669"/>
    <property type="project" value="UniProtKB-SubCell"/>
</dbReference>
<dbReference type="GO" id="GO:0005506">
    <property type="term" value="F:iron ion binding"/>
    <property type="evidence" value="ECO:0007669"/>
    <property type="project" value="InterPro"/>
</dbReference>
<evidence type="ECO:0000256" key="2">
    <source>
        <dbReference type="ARBA" id="ARBA00004174"/>
    </source>
</evidence>
<comment type="caution">
    <text evidence="15">The sequence shown here is derived from an EMBL/GenBank/DDBJ whole genome shotgun (WGS) entry which is preliminary data.</text>
</comment>
<dbReference type="InterPro" id="IPR017972">
    <property type="entry name" value="Cyt_P450_CS"/>
</dbReference>
<dbReference type="Proteomes" id="UP001431783">
    <property type="component" value="Unassembled WGS sequence"/>
</dbReference>
<evidence type="ECO:0000256" key="6">
    <source>
        <dbReference type="ARBA" id="ARBA00022723"/>
    </source>
</evidence>
<evidence type="ECO:0000313" key="15">
    <source>
        <dbReference type="EMBL" id="KAK9884794.1"/>
    </source>
</evidence>
<dbReference type="PROSITE" id="PS00086">
    <property type="entry name" value="CYTOCHROME_P450"/>
    <property type="match status" value="1"/>
</dbReference>
<evidence type="ECO:0000256" key="10">
    <source>
        <dbReference type="ARBA" id="ARBA00023004"/>
    </source>
</evidence>
<keyword evidence="12" id="KW-0472">Membrane</keyword>
<comment type="cofactor">
    <cofactor evidence="1 13">
        <name>heme</name>
        <dbReference type="ChEBI" id="CHEBI:30413"/>
    </cofactor>
</comment>
<accession>A0AAW1UNR0</accession>
<dbReference type="GO" id="GO:0020037">
    <property type="term" value="F:heme binding"/>
    <property type="evidence" value="ECO:0007669"/>
    <property type="project" value="InterPro"/>
</dbReference>
<dbReference type="FunFam" id="1.10.630.10:FF:000042">
    <property type="entry name" value="Cytochrome P450"/>
    <property type="match status" value="1"/>
</dbReference>
<feature type="binding site" description="axial binding residue" evidence="13">
    <location>
        <position position="447"/>
    </location>
    <ligand>
        <name>heme</name>
        <dbReference type="ChEBI" id="CHEBI:30413"/>
    </ligand>
    <ligandPart>
        <name>Fe</name>
        <dbReference type="ChEBI" id="CHEBI:18248"/>
    </ligandPart>
</feature>
<protein>
    <recommendedName>
        <fullName evidence="17">Cytochrome P450</fullName>
    </recommendedName>
</protein>
<dbReference type="PANTHER" id="PTHR24292">
    <property type="entry name" value="CYTOCHROME P450"/>
    <property type="match status" value="1"/>
</dbReference>
<comment type="subcellular location">
    <subcellularLocation>
        <location evidence="3">Endoplasmic reticulum membrane</location>
        <topology evidence="3">Peripheral membrane protein</topology>
    </subcellularLocation>
    <subcellularLocation>
        <location evidence="2">Microsome membrane</location>
        <topology evidence="2">Peripheral membrane protein</topology>
    </subcellularLocation>
</comment>
<dbReference type="CDD" id="cd11056">
    <property type="entry name" value="CYP6-like"/>
    <property type="match status" value="1"/>
</dbReference>
<evidence type="ECO:0000256" key="3">
    <source>
        <dbReference type="ARBA" id="ARBA00004406"/>
    </source>
</evidence>
<evidence type="ECO:0008006" key="17">
    <source>
        <dbReference type="Google" id="ProtNLM"/>
    </source>
</evidence>
<dbReference type="EMBL" id="JARQZJ010000094">
    <property type="protein sequence ID" value="KAK9884794.1"/>
    <property type="molecule type" value="Genomic_DNA"/>
</dbReference>
<dbReference type="GO" id="GO:0004497">
    <property type="term" value="F:monooxygenase activity"/>
    <property type="evidence" value="ECO:0007669"/>
    <property type="project" value="UniProtKB-KW"/>
</dbReference>
<keyword evidence="7" id="KW-0256">Endoplasmic reticulum</keyword>
<dbReference type="InterPro" id="IPR001128">
    <property type="entry name" value="Cyt_P450"/>
</dbReference>
<evidence type="ECO:0000256" key="8">
    <source>
        <dbReference type="ARBA" id="ARBA00022848"/>
    </source>
</evidence>
<keyword evidence="11 14" id="KW-0503">Monooxygenase</keyword>
<keyword evidence="6 13" id="KW-0479">Metal-binding</keyword>
<dbReference type="GO" id="GO:0016705">
    <property type="term" value="F:oxidoreductase activity, acting on paired donors, with incorporation or reduction of molecular oxygen"/>
    <property type="evidence" value="ECO:0007669"/>
    <property type="project" value="InterPro"/>
</dbReference>
<evidence type="ECO:0000313" key="16">
    <source>
        <dbReference type="Proteomes" id="UP001431783"/>
    </source>
</evidence>
<dbReference type="PRINTS" id="PR00385">
    <property type="entry name" value="P450"/>
</dbReference>
<evidence type="ECO:0000256" key="7">
    <source>
        <dbReference type="ARBA" id="ARBA00022824"/>
    </source>
</evidence>
<evidence type="ECO:0000256" key="14">
    <source>
        <dbReference type="RuleBase" id="RU000461"/>
    </source>
</evidence>
<evidence type="ECO:0000256" key="11">
    <source>
        <dbReference type="ARBA" id="ARBA00023033"/>
    </source>
</evidence>
<keyword evidence="5 13" id="KW-0349">Heme</keyword>
<evidence type="ECO:0000256" key="12">
    <source>
        <dbReference type="ARBA" id="ARBA00023136"/>
    </source>
</evidence>
<dbReference type="InterPro" id="IPR050476">
    <property type="entry name" value="Insect_CytP450_Detox"/>
</dbReference>
<keyword evidence="8" id="KW-0492">Microsome</keyword>
<name>A0AAW1UNR0_9CUCU</name>
<dbReference type="InterPro" id="IPR036396">
    <property type="entry name" value="Cyt_P450_sf"/>
</dbReference>
<dbReference type="Pfam" id="PF00067">
    <property type="entry name" value="p450"/>
    <property type="match status" value="1"/>
</dbReference>
<evidence type="ECO:0000256" key="5">
    <source>
        <dbReference type="ARBA" id="ARBA00022617"/>
    </source>
</evidence>
<dbReference type="PANTHER" id="PTHR24292:SF100">
    <property type="entry name" value="CYTOCHROME P450 6A16, ISOFORM B-RELATED"/>
    <property type="match status" value="1"/>
</dbReference>
<dbReference type="Gene3D" id="1.10.630.10">
    <property type="entry name" value="Cytochrome P450"/>
    <property type="match status" value="1"/>
</dbReference>
<evidence type="ECO:0000256" key="13">
    <source>
        <dbReference type="PIRSR" id="PIRSR602401-1"/>
    </source>
</evidence>
<keyword evidence="10 13" id="KW-0408">Iron</keyword>
<evidence type="ECO:0000256" key="4">
    <source>
        <dbReference type="ARBA" id="ARBA00010617"/>
    </source>
</evidence>
<reference evidence="15 16" key="1">
    <citation type="submission" date="2023-03" db="EMBL/GenBank/DDBJ databases">
        <title>Genome insight into feeding habits of ladybird beetles.</title>
        <authorList>
            <person name="Li H.-S."/>
            <person name="Huang Y.-H."/>
            <person name="Pang H."/>
        </authorList>
    </citation>
    <scope>NUCLEOTIDE SEQUENCE [LARGE SCALE GENOMIC DNA]</scope>
    <source>
        <strain evidence="15">SYSU_2023b</strain>
        <tissue evidence="15">Whole body</tissue>
    </source>
</reference>
<evidence type="ECO:0000256" key="1">
    <source>
        <dbReference type="ARBA" id="ARBA00001971"/>
    </source>
</evidence>
<proteinExistence type="inferred from homology"/>
<keyword evidence="9 14" id="KW-0560">Oxidoreductase</keyword>
<sequence>MELVITLLTVCLVILISIWMRKKFSFWKMRGIETPPLSFYIKHMRMAFLQENSFADRDLLTYKYFKDRSLQHGGLYFLYHPVYVPMDLKIIKHILQVDHEHFMDRGFYVNEAGDPMSAHLFCLEGAKWKNLRKKLTPTFSSGKMKMVFETLLECTVDLKTVMDKHLDSSVNIKDITARFTTDVIGSCAFGLICSSLDNPNSEFRLKGQDIFHRGFLENIKQVILYSFPDTMRYLNVKMIHEDVSEFFTDVVRHTVEHREKNEVHKKDLMELLIKLKNSGNVDDDKSNLENTITMEEIAAQAFIFFVAGYETSSSTMAFCLYELCNNLDIQHNVREEIIEVLEKSNGKLTYESIAEMKYLEKVISETLRKYPPLSTLFRICTKDFKVPGTDLVLPKGLRLMVPAYGIHHDPEYYPEPSLFDPERFSDENKNTRPDFSYLPFGLGPRMCIGMRFGLLQTKVGLIKLLMNYKFTLNERTKLPLRFDPESLTIATNKDLWLNIRKV</sequence>
<organism evidence="15 16">
    <name type="scientific">Henosepilachna vigintioctopunctata</name>
    <dbReference type="NCBI Taxonomy" id="420089"/>
    <lineage>
        <taxon>Eukaryota</taxon>
        <taxon>Metazoa</taxon>
        <taxon>Ecdysozoa</taxon>
        <taxon>Arthropoda</taxon>
        <taxon>Hexapoda</taxon>
        <taxon>Insecta</taxon>
        <taxon>Pterygota</taxon>
        <taxon>Neoptera</taxon>
        <taxon>Endopterygota</taxon>
        <taxon>Coleoptera</taxon>
        <taxon>Polyphaga</taxon>
        <taxon>Cucujiformia</taxon>
        <taxon>Coccinelloidea</taxon>
        <taxon>Coccinellidae</taxon>
        <taxon>Epilachninae</taxon>
        <taxon>Epilachnini</taxon>
        <taxon>Henosepilachna</taxon>
    </lineage>
</organism>
<dbReference type="SUPFAM" id="SSF48264">
    <property type="entry name" value="Cytochrome P450"/>
    <property type="match status" value="1"/>
</dbReference>
<gene>
    <name evidence="15" type="ORF">WA026_009022</name>
</gene>
<dbReference type="PRINTS" id="PR00463">
    <property type="entry name" value="EP450I"/>
</dbReference>
<dbReference type="InterPro" id="IPR002401">
    <property type="entry name" value="Cyt_P450_E_grp-I"/>
</dbReference>
<dbReference type="AlphaFoldDB" id="A0AAW1UNR0"/>
<comment type="similarity">
    <text evidence="4 14">Belongs to the cytochrome P450 family.</text>
</comment>
<evidence type="ECO:0000256" key="9">
    <source>
        <dbReference type="ARBA" id="ARBA00023002"/>
    </source>
</evidence>
<keyword evidence="16" id="KW-1185">Reference proteome</keyword>